<evidence type="ECO:0000256" key="1">
    <source>
        <dbReference type="SAM" id="Phobius"/>
    </source>
</evidence>
<evidence type="ECO:0000313" key="3">
    <source>
        <dbReference type="Proteomes" id="UP000789595"/>
    </source>
</evidence>
<reference evidence="2" key="1">
    <citation type="submission" date="2021-11" db="EMBL/GenBank/DDBJ databases">
        <authorList>
            <consortium name="Genoscope - CEA"/>
            <person name="William W."/>
        </authorList>
    </citation>
    <scope>NUCLEOTIDE SEQUENCE</scope>
</reference>
<comment type="caution">
    <text evidence="2">The sequence shown here is derived from an EMBL/GenBank/DDBJ whole genome shotgun (WGS) entry which is preliminary data.</text>
</comment>
<name>A0A8J2SS24_9STRA</name>
<dbReference type="AlphaFoldDB" id="A0A8J2SS24"/>
<keyword evidence="1" id="KW-0472">Membrane</keyword>
<proteinExistence type="predicted"/>
<accession>A0A8J2SS24</accession>
<evidence type="ECO:0000313" key="2">
    <source>
        <dbReference type="EMBL" id="CAH0375801.1"/>
    </source>
</evidence>
<dbReference type="OrthoDB" id="10264855at2759"/>
<dbReference type="EMBL" id="CAKKNE010000005">
    <property type="protein sequence ID" value="CAH0375801.1"/>
    <property type="molecule type" value="Genomic_DNA"/>
</dbReference>
<feature type="transmembrane region" description="Helical" evidence="1">
    <location>
        <begin position="6"/>
        <end position="25"/>
    </location>
</feature>
<keyword evidence="1" id="KW-1133">Transmembrane helix</keyword>
<organism evidence="2 3">
    <name type="scientific">Pelagomonas calceolata</name>
    <dbReference type="NCBI Taxonomy" id="35677"/>
    <lineage>
        <taxon>Eukaryota</taxon>
        <taxon>Sar</taxon>
        <taxon>Stramenopiles</taxon>
        <taxon>Ochrophyta</taxon>
        <taxon>Pelagophyceae</taxon>
        <taxon>Pelagomonadales</taxon>
        <taxon>Pelagomonadaceae</taxon>
        <taxon>Pelagomonas</taxon>
    </lineage>
</organism>
<keyword evidence="1" id="KW-0812">Transmembrane</keyword>
<keyword evidence="3" id="KW-1185">Reference proteome</keyword>
<sequence length="271" mass="29564">MEIPALFLPALAGAAVGLVVVMLLVRNKPEPASIRLAPEQRAAIQDHFNSGPTLAGSYGWSRRQYAPMHIHSKAFASLREQIHEQLPDHAIAFDVVFESQGKRVDWHGDYESLGPFEFAGVSSIRNHDFVSVHFNLTPDGGSLATLDWPLVSTLHHFVIVKWGIYSRPHKLLNFLSRPLFWLFATTRRNAVGVGNSFDNMRLHSVGAGAARLSYVVRLVRKDGGVTMSPATVATCASRSTACERLTKVLAPAVTSPTSAGEFPWAGLAADL</sequence>
<gene>
    <name evidence="2" type="ORF">PECAL_5P03480</name>
</gene>
<protein>
    <submittedName>
        <fullName evidence="2">Uncharacterized protein</fullName>
    </submittedName>
</protein>
<dbReference type="Proteomes" id="UP000789595">
    <property type="component" value="Unassembled WGS sequence"/>
</dbReference>